<keyword evidence="2" id="KW-1133">Transmembrane helix</keyword>
<dbReference type="GeneID" id="36622185"/>
<feature type="compositionally biased region" description="Basic residues" evidence="1">
    <location>
        <begin position="143"/>
        <end position="156"/>
    </location>
</feature>
<organism evidence="3 4">
    <name type="scientific">Trichoderma harzianum CBS 226.95</name>
    <dbReference type="NCBI Taxonomy" id="983964"/>
    <lineage>
        <taxon>Eukaryota</taxon>
        <taxon>Fungi</taxon>
        <taxon>Dikarya</taxon>
        <taxon>Ascomycota</taxon>
        <taxon>Pezizomycotina</taxon>
        <taxon>Sordariomycetes</taxon>
        <taxon>Hypocreomycetidae</taxon>
        <taxon>Hypocreales</taxon>
        <taxon>Hypocreaceae</taxon>
        <taxon>Trichoderma</taxon>
    </lineage>
</organism>
<evidence type="ECO:0000256" key="1">
    <source>
        <dbReference type="SAM" id="MobiDB-lite"/>
    </source>
</evidence>
<dbReference type="Proteomes" id="UP000241690">
    <property type="component" value="Unassembled WGS sequence"/>
</dbReference>
<feature type="transmembrane region" description="Helical" evidence="2">
    <location>
        <begin position="61"/>
        <end position="81"/>
    </location>
</feature>
<dbReference type="EMBL" id="KZ679685">
    <property type="protein sequence ID" value="PTB51837.1"/>
    <property type="molecule type" value="Genomic_DNA"/>
</dbReference>
<evidence type="ECO:0000256" key="2">
    <source>
        <dbReference type="SAM" id="Phobius"/>
    </source>
</evidence>
<evidence type="ECO:0000313" key="3">
    <source>
        <dbReference type="EMBL" id="PTB51837.1"/>
    </source>
</evidence>
<proteinExistence type="predicted"/>
<sequence>MGHGQAENSPGILFGHQGDEDSSAFLHFFRLSTQWGANQQNTRIYVHTSYRQADADGPTKIQLLALTESLALVLVYTYLIPWASLSRPNRRVSCLTYCYGDISSFCRILLVPYRCFSPSGFPACILRISNRPRGKSPEFRYKQSGRSKKRRGDQLQ</sequence>
<accession>A0A2T4A431</accession>
<keyword evidence="2" id="KW-0812">Transmembrane</keyword>
<keyword evidence="4" id="KW-1185">Reference proteome</keyword>
<protein>
    <submittedName>
        <fullName evidence="3">Uncharacterized protein</fullName>
    </submittedName>
</protein>
<keyword evidence="2" id="KW-0472">Membrane</keyword>
<evidence type="ECO:0000313" key="4">
    <source>
        <dbReference type="Proteomes" id="UP000241690"/>
    </source>
</evidence>
<gene>
    <name evidence="3" type="ORF">M431DRAFT_228158</name>
</gene>
<name>A0A2T4A431_TRIHA</name>
<dbReference type="RefSeq" id="XP_024771514.1">
    <property type="nucleotide sequence ID" value="XM_024913623.1"/>
</dbReference>
<reference evidence="3 4" key="1">
    <citation type="submission" date="2016-07" db="EMBL/GenBank/DDBJ databases">
        <title>Multiple horizontal gene transfer events from other fungi enriched the ability of initially mycotrophic Trichoderma (Ascomycota) to feed on dead plant biomass.</title>
        <authorList>
            <consortium name="DOE Joint Genome Institute"/>
            <person name="Aerts A."/>
            <person name="Atanasova L."/>
            <person name="Chenthamara K."/>
            <person name="Zhang J."/>
            <person name="Grujic M."/>
            <person name="Henrissat B."/>
            <person name="Kuo A."/>
            <person name="Salamov A."/>
            <person name="Lipzen A."/>
            <person name="Labutti K."/>
            <person name="Barry K."/>
            <person name="Miao Y."/>
            <person name="Rahimi M.J."/>
            <person name="Shen Q."/>
            <person name="Grigoriev I.V."/>
            <person name="Kubicek C.P."/>
            <person name="Druzhinina I.S."/>
        </authorList>
    </citation>
    <scope>NUCLEOTIDE SEQUENCE [LARGE SCALE GENOMIC DNA]</scope>
    <source>
        <strain evidence="3 4">CBS 226.95</strain>
    </source>
</reference>
<feature type="region of interest" description="Disordered" evidence="1">
    <location>
        <begin position="133"/>
        <end position="156"/>
    </location>
</feature>
<dbReference type="AlphaFoldDB" id="A0A2T4A431"/>